<keyword evidence="2" id="KW-0812">Transmembrane</keyword>
<keyword evidence="4" id="KW-1185">Reference proteome</keyword>
<evidence type="ECO:0008006" key="5">
    <source>
        <dbReference type="Google" id="ProtNLM"/>
    </source>
</evidence>
<evidence type="ECO:0000313" key="4">
    <source>
        <dbReference type="Proteomes" id="UP000216300"/>
    </source>
</evidence>
<dbReference type="AlphaFoldDB" id="A0A255ERK4"/>
<feature type="compositionally biased region" description="Acidic residues" evidence="1">
    <location>
        <begin position="1"/>
        <end position="45"/>
    </location>
</feature>
<keyword evidence="2" id="KW-1133">Transmembrane helix</keyword>
<dbReference type="Gene3D" id="3.40.1000.70">
    <property type="entry name" value="PknH-like extracellular domain"/>
    <property type="match status" value="1"/>
</dbReference>
<accession>A0A255ERK4</accession>
<comment type="caution">
    <text evidence="3">The sequence shown here is derived from an EMBL/GenBank/DDBJ whole genome shotgun (WGS) entry which is preliminary data.</text>
</comment>
<feature type="transmembrane region" description="Helical" evidence="2">
    <location>
        <begin position="111"/>
        <end position="132"/>
    </location>
</feature>
<dbReference type="InterPro" id="IPR038232">
    <property type="entry name" value="PknH-like_Extracell_sf"/>
</dbReference>
<feature type="region of interest" description="Disordered" evidence="1">
    <location>
        <begin position="1"/>
        <end position="94"/>
    </location>
</feature>
<proteinExistence type="predicted"/>
<gene>
    <name evidence="3" type="ORF">CGZ91_01565</name>
</gene>
<keyword evidence="2" id="KW-0472">Membrane</keyword>
<dbReference type="EMBL" id="NMVJ01000001">
    <property type="protein sequence ID" value="OYN92225.1"/>
    <property type="molecule type" value="Genomic_DNA"/>
</dbReference>
<sequence>MAEESPADDDAEDTAAEAEESEPETVDDDSASDSEDLEPEAEDADTSAPTPASTIGSGSAPEFLAPGAIHDRPKQLQTRQQAERRASTVRASDIAVHATAPESKRGVRTSIAVGIAAATVIVALVAAFVLPMNRGEMAASPSVPATDPEPTQVDKLTDVSMLDPVDLSAIGGQTWQVEETTEQITAESSQPRCIQMNDPSAPVPSEAMLRTLTVPGSVTAVLHRAEAYADVAAAEQVFDLRKAQLGDCTLQPLYIMGAAEISQLGDEAVAVQVVRQEQTAEYHVVALVRTGSAINVVDIVTAERPADTRELAQAMTGAVDRQCSLTGGLCSLDPEATPTPPPASGATPGWLAGGDLPRVRPGSGRWNALDPTTNIDLTTTQCEAVDFAEDAGPDEREQRTYLLADDPRAPTDFGVDQLVLTFPDEQKAQEYAETILTNIEECPERSLTPRVEDPVPFEGQGVDGATYSGSTIKVTQAVGQGQSAQFRVAILTQGNTMVYLLMTPREDFNWTDEQWTAVAKRAGERLTQAA</sequence>
<dbReference type="Proteomes" id="UP000216300">
    <property type="component" value="Unassembled WGS sequence"/>
</dbReference>
<organism evidence="3 4">
    <name type="scientific">Parenemella sanctibonifatiensis</name>
    <dbReference type="NCBI Taxonomy" id="2016505"/>
    <lineage>
        <taxon>Bacteria</taxon>
        <taxon>Bacillati</taxon>
        <taxon>Actinomycetota</taxon>
        <taxon>Actinomycetes</taxon>
        <taxon>Propionibacteriales</taxon>
        <taxon>Propionibacteriaceae</taxon>
        <taxon>Parenemella</taxon>
    </lineage>
</organism>
<evidence type="ECO:0000256" key="1">
    <source>
        <dbReference type="SAM" id="MobiDB-lite"/>
    </source>
</evidence>
<protein>
    <recommendedName>
        <fullName evidence="5">PknH-like extracellular domain-containing protein</fullName>
    </recommendedName>
</protein>
<name>A0A255ERK4_9ACTN</name>
<evidence type="ECO:0000256" key="2">
    <source>
        <dbReference type="SAM" id="Phobius"/>
    </source>
</evidence>
<evidence type="ECO:0000313" key="3">
    <source>
        <dbReference type="EMBL" id="OYN92225.1"/>
    </source>
</evidence>
<reference evidence="3 4" key="1">
    <citation type="submission" date="2017-07" db="EMBL/GenBank/DDBJ databases">
        <title>Draft whole genome sequences of clinical Proprionibacteriaceae strains.</title>
        <authorList>
            <person name="Bernier A.-M."/>
            <person name="Bernard K."/>
            <person name="Domingo M.-C."/>
        </authorList>
    </citation>
    <scope>NUCLEOTIDE SEQUENCE [LARGE SCALE GENOMIC DNA]</scope>
    <source>
        <strain evidence="3 4">NML 150081</strain>
    </source>
</reference>
<feature type="compositionally biased region" description="Polar residues" evidence="1">
    <location>
        <begin position="47"/>
        <end position="57"/>
    </location>
</feature>